<evidence type="ECO:0000313" key="1">
    <source>
        <dbReference type="EMBL" id="MDZ5762390.1"/>
    </source>
</evidence>
<dbReference type="EMBL" id="JARGYT010000044">
    <property type="protein sequence ID" value="MDZ5762390.1"/>
    <property type="molecule type" value="Genomic_DNA"/>
</dbReference>
<sequence>MPLDKFQWVLDIFNNYRDSKTYSGSDDVKTLYKVVFSPSFVKAVHETDMSALKKIG</sequence>
<protein>
    <submittedName>
        <fullName evidence="1">Uncharacterized protein</fullName>
    </submittedName>
</protein>
<accession>A0ABU5L8F2</accession>
<keyword evidence="2" id="KW-1185">Reference proteome</keyword>
<proteinExistence type="predicted"/>
<organism evidence="1 2">
    <name type="scientific">Candidatus Cyrtobacter comes</name>
    <dbReference type="NCBI Taxonomy" id="675776"/>
    <lineage>
        <taxon>Bacteria</taxon>
        <taxon>Pseudomonadati</taxon>
        <taxon>Pseudomonadota</taxon>
        <taxon>Alphaproteobacteria</taxon>
        <taxon>Rickettsiales</taxon>
        <taxon>Candidatus Midichloriaceae</taxon>
        <taxon>Candidatus Cyrtobacter</taxon>
    </lineage>
</organism>
<dbReference type="RefSeq" id="WP_322497861.1">
    <property type="nucleotide sequence ID" value="NZ_JARGYT010000044.1"/>
</dbReference>
<dbReference type="Proteomes" id="UP001293791">
    <property type="component" value="Unassembled WGS sequence"/>
</dbReference>
<gene>
    <name evidence="1" type="ORF">Cyrtocomes_00770</name>
</gene>
<reference evidence="1 2" key="1">
    <citation type="submission" date="2023-02" db="EMBL/GenBank/DDBJ databases">
        <title>Host association and intracellularity evolved multiple times independently in the Rickettsiales.</title>
        <authorList>
            <person name="Castelli M."/>
            <person name="Nardi T."/>
            <person name="Gammuto L."/>
            <person name="Bellinzona G."/>
            <person name="Sabaneyeva E."/>
            <person name="Potekhin A."/>
            <person name="Serra V."/>
            <person name="Petroni G."/>
            <person name="Sassera D."/>
        </authorList>
    </citation>
    <scope>NUCLEOTIDE SEQUENCE [LARGE SCALE GENOMIC DNA]</scope>
    <source>
        <strain evidence="1 2">BOD18</strain>
    </source>
</reference>
<name>A0ABU5L8F2_9RICK</name>
<evidence type="ECO:0000313" key="2">
    <source>
        <dbReference type="Proteomes" id="UP001293791"/>
    </source>
</evidence>
<comment type="caution">
    <text evidence="1">The sequence shown here is derived from an EMBL/GenBank/DDBJ whole genome shotgun (WGS) entry which is preliminary data.</text>
</comment>